<evidence type="ECO:0000259" key="1">
    <source>
        <dbReference type="Pfam" id="PF00723"/>
    </source>
</evidence>
<sequence length="643" mass="70637">MLGVVGEELAESGKQQTRGEVAVRADDDEDRVFGHEVTVSPRPARIACMPAEIEDYALLSDCRTAALVSREGAIDWLCVPRFDSPSVFGALLGDDDQGSWQLRPDDEGAVAERHYDGDTFTLVTRWTTSSGVAEVHDVLPVADRAADGPERIDVVRRIVGVSGEVVFVHRLRMRFDYARALPWVRQAGTDDEPELIAIAGPDSLVIRGPRLTADDHVHTASVRIAAGEREDAVLTWHPSYRPAPAAIDVDDALARTNAWWAHWAERIDATGPHRDMIARSLLILRALTHRDTGGIIAAATTSLPEQFGGSRNWDYRYVWLRDAALTLQALVAHGFVRAAAHWRRWLLRAIAGDPAQMQIVYGIGGERDLQERELTSLPGYRGAAPVRIGNGAAEQYQADVIGEVLVALHAARDAGLGESEFSWPLEQALLAHVVARLDEPDEGIWEIRGEPRRFTHSRAMVWAAFDRGIRAVREYGFSGPVETWERLRDEVRADIDAHAVTDGGWFRQHDETDEVDASLLLLPTVGFCAADDPRMLATVDRIEQTLLTEGLVQRYRTAGAVDGLPGSENPFLACSLWLVQQYAATGRREDAAALLDRVCALANDVGLLSEEYDVTGRRQAGNTPQALSHLALVEAADAVRRAG</sequence>
<reference evidence="3" key="1">
    <citation type="journal article" date="2014" name="Int. J. Syst. Evol. Microbiol.">
        <title>Complete genome sequence of Corynebacterium casei LMG S-19264T (=DSM 44701T), isolated from a smear-ripened cheese.</title>
        <authorList>
            <consortium name="US DOE Joint Genome Institute (JGI-PGF)"/>
            <person name="Walter F."/>
            <person name="Albersmeier A."/>
            <person name="Kalinowski J."/>
            <person name="Ruckert C."/>
        </authorList>
    </citation>
    <scope>NUCLEOTIDE SEQUENCE</scope>
    <source>
        <strain evidence="3">VKM Ac-1940</strain>
    </source>
</reference>
<dbReference type="InterPro" id="IPR045582">
    <property type="entry name" value="Trehalase-like_N"/>
</dbReference>
<protein>
    <submittedName>
        <fullName evidence="3">Glucoamylase</fullName>
    </submittedName>
</protein>
<evidence type="ECO:0000259" key="2">
    <source>
        <dbReference type="Pfam" id="PF19291"/>
    </source>
</evidence>
<reference evidence="3" key="2">
    <citation type="submission" date="2023-01" db="EMBL/GenBank/DDBJ databases">
        <authorList>
            <person name="Sun Q."/>
            <person name="Evtushenko L."/>
        </authorList>
    </citation>
    <scope>NUCLEOTIDE SEQUENCE</scope>
    <source>
        <strain evidence="3">VKM Ac-1940</strain>
    </source>
</reference>
<dbReference type="GO" id="GO:0004553">
    <property type="term" value="F:hydrolase activity, hydrolyzing O-glycosyl compounds"/>
    <property type="evidence" value="ECO:0007669"/>
    <property type="project" value="TreeGrafter"/>
</dbReference>
<keyword evidence="4" id="KW-1185">Reference proteome</keyword>
<dbReference type="Pfam" id="PF00723">
    <property type="entry name" value="Glyco_hydro_15"/>
    <property type="match status" value="1"/>
</dbReference>
<dbReference type="PANTHER" id="PTHR31616">
    <property type="entry name" value="TREHALASE"/>
    <property type="match status" value="1"/>
</dbReference>
<accession>A0A9W6HP19</accession>
<dbReference type="Pfam" id="PF19291">
    <property type="entry name" value="TREH_N"/>
    <property type="match status" value="1"/>
</dbReference>
<dbReference type="Gene3D" id="1.50.10.10">
    <property type="match status" value="1"/>
</dbReference>
<comment type="caution">
    <text evidence="3">The sequence shown here is derived from an EMBL/GenBank/DDBJ whole genome shotgun (WGS) entry which is preliminary data.</text>
</comment>
<gene>
    <name evidence="3" type="ORF">GCM10017591_28340</name>
</gene>
<dbReference type="AlphaFoldDB" id="A0A9W6HP19"/>
<evidence type="ECO:0000313" key="4">
    <source>
        <dbReference type="Proteomes" id="UP001142291"/>
    </source>
</evidence>
<feature type="domain" description="Trehalase-like N-terminal" evidence="2">
    <location>
        <begin position="51"/>
        <end position="221"/>
    </location>
</feature>
<dbReference type="GO" id="GO:0005975">
    <property type="term" value="P:carbohydrate metabolic process"/>
    <property type="evidence" value="ECO:0007669"/>
    <property type="project" value="InterPro"/>
</dbReference>
<feature type="domain" description="GH15-like" evidence="1">
    <location>
        <begin position="271"/>
        <end position="636"/>
    </location>
</feature>
<dbReference type="PANTHER" id="PTHR31616:SF0">
    <property type="entry name" value="GLUCAN 1,4-ALPHA-GLUCOSIDASE"/>
    <property type="match status" value="1"/>
</dbReference>
<name>A0A9W6HP19_9MICO</name>
<dbReference type="InterPro" id="IPR011613">
    <property type="entry name" value="GH15-like"/>
</dbReference>
<evidence type="ECO:0000313" key="3">
    <source>
        <dbReference type="EMBL" id="GLJ96771.1"/>
    </source>
</evidence>
<dbReference type="InterPro" id="IPR012341">
    <property type="entry name" value="6hp_glycosidase-like_sf"/>
</dbReference>
<organism evidence="3 4">
    <name type="scientific">Microbacterium dextranolyticum</name>
    <dbReference type="NCBI Taxonomy" id="36806"/>
    <lineage>
        <taxon>Bacteria</taxon>
        <taxon>Bacillati</taxon>
        <taxon>Actinomycetota</taxon>
        <taxon>Actinomycetes</taxon>
        <taxon>Micrococcales</taxon>
        <taxon>Microbacteriaceae</taxon>
        <taxon>Microbacterium</taxon>
    </lineage>
</organism>
<dbReference type="InterPro" id="IPR008928">
    <property type="entry name" value="6-hairpin_glycosidase_sf"/>
</dbReference>
<dbReference type="Proteomes" id="UP001142291">
    <property type="component" value="Unassembled WGS sequence"/>
</dbReference>
<dbReference type="EMBL" id="BSER01000014">
    <property type="protein sequence ID" value="GLJ96771.1"/>
    <property type="molecule type" value="Genomic_DNA"/>
</dbReference>
<proteinExistence type="predicted"/>
<dbReference type="SUPFAM" id="SSF48208">
    <property type="entry name" value="Six-hairpin glycosidases"/>
    <property type="match status" value="1"/>
</dbReference>